<dbReference type="PROSITE" id="PS51447">
    <property type="entry name" value="FDX_ACB"/>
    <property type="match status" value="1"/>
</dbReference>
<feature type="binding site" evidence="15">
    <location>
        <position position="520"/>
    </location>
    <ligand>
        <name>Mg(2+)</name>
        <dbReference type="ChEBI" id="CHEBI:18420"/>
        <note>shared with alpha subunit</note>
    </ligand>
</feature>
<dbReference type="SUPFAM" id="SSF54991">
    <property type="entry name" value="Anticodon-binding domain of PheRS"/>
    <property type="match status" value="1"/>
</dbReference>
<evidence type="ECO:0000256" key="4">
    <source>
        <dbReference type="ARBA" id="ARBA00022490"/>
    </source>
</evidence>
<reference evidence="20" key="1">
    <citation type="submission" date="2018-04" db="EMBL/GenBank/DDBJ databases">
        <title>Draft genome sequence of the Candidatus Spirobacillus cienkowskii, a pathogen of freshwater Daphnia species, reconstructed from hemolymph metagenomic reads.</title>
        <authorList>
            <person name="Bresciani L."/>
            <person name="Lemos L.N."/>
            <person name="Wale N."/>
            <person name="Lin J.Y."/>
            <person name="Fernandes G.R."/>
            <person name="Duffy M.A."/>
            <person name="Rodrigues J.M."/>
        </authorList>
    </citation>
    <scope>NUCLEOTIDE SEQUENCE [LARGE SCALE GENOMIC DNA]</scope>
    <source>
        <strain evidence="20">Binning01</strain>
    </source>
</reference>
<evidence type="ECO:0000256" key="12">
    <source>
        <dbReference type="ARBA" id="ARBA00022917"/>
    </source>
</evidence>
<keyword evidence="9 15" id="KW-0067">ATP-binding</keyword>
<dbReference type="NCBIfam" id="TIGR00472">
    <property type="entry name" value="pheT_bact"/>
    <property type="match status" value="1"/>
</dbReference>
<dbReference type="SUPFAM" id="SSF55681">
    <property type="entry name" value="Class II aaRS and biotin synthetases"/>
    <property type="match status" value="1"/>
</dbReference>
<dbReference type="GO" id="GO:0005524">
    <property type="term" value="F:ATP binding"/>
    <property type="evidence" value="ECO:0007669"/>
    <property type="project" value="UniProtKB-UniRule"/>
</dbReference>
<dbReference type="Gene3D" id="3.30.70.380">
    <property type="entry name" value="Ferrodoxin-fold anticodon-binding domain"/>
    <property type="match status" value="1"/>
</dbReference>
<dbReference type="SMART" id="SM00874">
    <property type="entry name" value="B5"/>
    <property type="match status" value="1"/>
</dbReference>
<feature type="domain" description="B5" evidence="19">
    <location>
        <begin position="464"/>
        <end position="542"/>
    </location>
</feature>
<comment type="similarity">
    <text evidence="2 15">Belongs to the phenylalanyl-tRNA synthetase beta subunit family. Type 1 subfamily.</text>
</comment>
<feature type="binding site" evidence="15">
    <location>
        <position position="530"/>
    </location>
    <ligand>
        <name>Mg(2+)</name>
        <dbReference type="ChEBI" id="CHEBI:18420"/>
        <note>shared with alpha subunit</note>
    </ligand>
</feature>
<dbReference type="InterPro" id="IPR012340">
    <property type="entry name" value="NA-bd_OB-fold"/>
</dbReference>
<dbReference type="PANTHER" id="PTHR10947:SF0">
    <property type="entry name" value="PHENYLALANINE--TRNA LIGASE BETA SUBUNIT"/>
    <property type="match status" value="1"/>
</dbReference>
<dbReference type="CDD" id="cd02796">
    <property type="entry name" value="tRNA_bind_bactPheRS"/>
    <property type="match status" value="1"/>
</dbReference>
<dbReference type="SMART" id="SM00873">
    <property type="entry name" value="B3_4"/>
    <property type="match status" value="1"/>
</dbReference>
<dbReference type="InterPro" id="IPR041616">
    <property type="entry name" value="PheRS_beta_core"/>
</dbReference>
<dbReference type="GO" id="GO:0000049">
    <property type="term" value="F:tRNA binding"/>
    <property type="evidence" value="ECO:0007669"/>
    <property type="project" value="UniProtKB-UniRule"/>
</dbReference>
<dbReference type="Gene3D" id="3.30.56.10">
    <property type="match status" value="2"/>
</dbReference>
<evidence type="ECO:0000256" key="7">
    <source>
        <dbReference type="ARBA" id="ARBA00022723"/>
    </source>
</evidence>
<dbReference type="Pfam" id="PF03147">
    <property type="entry name" value="FDX-ACB"/>
    <property type="match status" value="1"/>
</dbReference>
<keyword evidence="13 15" id="KW-0030">Aminoacyl-tRNA synthetase</keyword>
<evidence type="ECO:0000259" key="19">
    <source>
        <dbReference type="PROSITE" id="PS51483"/>
    </source>
</evidence>
<dbReference type="Pfam" id="PF01588">
    <property type="entry name" value="tRNA_bind"/>
    <property type="match status" value="1"/>
</dbReference>
<dbReference type="InterPro" id="IPR045864">
    <property type="entry name" value="aa-tRNA-synth_II/BPL/LPL"/>
</dbReference>
<evidence type="ECO:0000259" key="17">
    <source>
        <dbReference type="PROSITE" id="PS50886"/>
    </source>
</evidence>
<keyword evidence="5 16" id="KW-0820">tRNA-binding</keyword>
<dbReference type="InterPro" id="IPR004532">
    <property type="entry name" value="Phe-tRNA-ligase_IIc_bsu_bact"/>
</dbReference>
<proteinExistence type="inferred from homology"/>
<dbReference type="GO" id="GO:0000287">
    <property type="term" value="F:magnesium ion binding"/>
    <property type="evidence" value="ECO:0007669"/>
    <property type="project" value="UniProtKB-UniRule"/>
</dbReference>
<dbReference type="SUPFAM" id="SSF56037">
    <property type="entry name" value="PheT/TilS domain"/>
    <property type="match status" value="1"/>
</dbReference>
<dbReference type="PANTHER" id="PTHR10947">
    <property type="entry name" value="PHENYLALANYL-TRNA SYNTHETASE BETA CHAIN AND LEUCINE-RICH REPEAT-CONTAINING PROTEIN 47"/>
    <property type="match status" value="1"/>
</dbReference>
<evidence type="ECO:0000313" key="21">
    <source>
        <dbReference type="Proteomes" id="UP000253934"/>
    </source>
</evidence>
<keyword evidence="12 15" id="KW-0648">Protein biosynthesis</keyword>
<evidence type="ECO:0000256" key="1">
    <source>
        <dbReference type="ARBA" id="ARBA00004496"/>
    </source>
</evidence>
<dbReference type="InterPro" id="IPR045060">
    <property type="entry name" value="Phe-tRNA-ligase_IIc_bsu"/>
</dbReference>
<dbReference type="NCBIfam" id="NF045760">
    <property type="entry name" value="YtpR"/>
    <property type="match status" value="1"/>
</dbReference>
<evidence type="ECO:0000256" key="6">
    <source>
        <dbReference type="ARBA" id="ARBA00022598"/>
    </source>
</evidence>
<dbReference type="InterPro" id="IPR005146">
    <property type="entry name" value="B3/B4_tRNA-bd"/>
</dbReference>
<dbReference type="InterPro" id="IPR009061">
    <property type="entry name" value="DNA-bd_dom_put_sf"/>
</dbReference>
<dbReference type="SMART" id="SM00896">
    <property type="entry name" value="FDX-ACB"/>
    <property type="match status" value="1"/>
</dbReference>
<dbReference type="PROSITE" id="PS51483">
    <property type="entry name" value="B5"/>
    <property type="match status" value="1"/>
</dbReference>
<feature type="domain" description="FDX-ACB" evidence="18">
    <location>
        <begin position="832"/>
        <end position="933"/>
    </location>
</feature>
<organism evidence="20 21">
    <name type="scientific">Spirobacillus cienkowskii</name>
    <dbReference type="NCBI Taxonomy" id="495820"/>
    <lineage>
        <taxon>Bacteria</taxon>
        <taxon>Pseudomonadati</taxon>
        <taxon>Bdellovibrionota</taxon>
        <taxon>Oligoflexia</taxon>
        <taxon>Silvanigrellales</taxon>
        <taxon>Spirobacillus</taxon>
    </lineage>
</organism>
<dbReference type="Gene3D" id="3.30.930.10">
    <property type="entry name" value="Bira Bifunctional Protein, Domain 2"/>
    <property type="match status" value="1"/>
</dbReference>
<dbReference type="Gene3D" id="3.50.40.10">
    <property type="entry name" value="Phenylalanyl-trna Synthetase, Chain B, domain 3"/>
    <property type="match status" value="1"/>
</dbReference>
<keyword evidence="8 15" id="KW-0547">Nucleotide-binding</keyword>
<dbReference type="EC" id="6.1.1.20" evidence="15"/>
<keyword evidence="4 15" id="KW-0963">Cytoplasm</keyword>
<dbReference type="Gene3D" id="2.40.50.140">
    <property type="entry name" value="Nucleic acid-binding proteins"/>
    <property type="match status" value="1"/>
</dbReference>
<dbReference type="SUPFAM" id="SSF50249">
    <property type="entry name" value="Nucleic acid-binding proteins"/>
    <property type="match status" value="1"/>
</dbReference>
<dbReference type="Pfam" id="PF03483">
    <property type="entry name" value="B3_4"/>
    <property type="match status" value="1"/>
</dbReference>
<dbReference type="PROSITE" id="PS50886">
    <property type="entry name" value="TRBD"/>
    <property type="match status" value="1"/>
</dbReference>
<keyword evidence="10 15" id="KW-0460">Magnesium</keyword>
<dbReference type="GO" id="GO:0009328">
    <property type="term" value="C:phenylalanine-tRNA ligase complex"/>
    <property type="evidence" value="ECO:0007669"/>
    <property type="project" value="TreeGrafter"/>
</dbReference>
<evidence type="ECO:0000256" key="2">
    <source>
        <dbReference type="ARBA" id="ARBA00008653"/>
    </source>
</evidence>
<evidence type="ECO:0000256" key="9">
    <source>
        <dbReference type="ARBA" id="ARBA00022840"/>
    </source>
</evidence>
<protein>
    <recommendedName>
        <fullName evidence="15">Phenylalanine--tRNA ligase beta subunit</fullName>
        <ecNumber evidence="15">6.1.1.20</ecNumber>
    </recommendedName>
    <alternativeName>
        <fullName evidence="15">Phenylalanyl-tRNA synthetase beta subunit</fullName>
        <shortName evidence="15">PheRS</shortName>
    </alternativeName>
</protein>
<dbReference type="InterPro" id="IPR020825">
    <property type="entry name" value="Phe-tRNA_synthase-like_B3/B4"/>
</dbReference>
<dbReference type="SUPFAM" id="SSF46955">
    <property type="entry name" value="Putative DNA-binding domain"/>
    <property type="match status" value="1"/>
</dbReference>
<dbReference type="Pfam" id="PF17759">
    <property type="entry name" value="tRNA_synthFbeta"/>
    <property type="match status" value="1"/>
</dbReference>
<feature type="binding site" evidence="15">
    <location>
        <position position="526"/>
    </location>
    <ligand>
        <name>Mg(2+)</name>
        <dbReference type="ChEBI" id="CHEBI:18420"/>
        <note>shared with alpha subunit</note>
    </ligand>
</feature>
<dbReference type="GO" id="GO:0004826">
    <property type="term" value="F:phenylalanine-tRNA ligase activity"/>
    <property type="evidence" value="ECO:0007669"/>
    <property type="project" value="UniProtKB-UniRule"/>
</dbReference>
<evidence type="ECO:0000256" key="16">
    <source>
        <dbReference type="PROSITE-ProRule" id="PRU00209"/>
    </source>
</evidence>
<evidence type="ECO:0000256" key="3">
    <source>
        <dbReference type="ARBA" id="ARBA00011209"/>
    </source>
</evidence>
<dbReference type="Proteomes" id="UP000253934">
    <property type="component" value="Unassembled WGS sequence"/>
</dbReference>
<dbReference type="EMBL" id="QOVW01000092">
    <property type="protein sequence ID" value="RDB35274.1"/>
    <property type="molecule type" value="Genomic_DNA"/>
</dbReference>
<dbReference type="InterPro" id="IPR005147">
    <property type="entry name" value="tRNA_synthase_B5-dom"/>
</dbReference>
<feature type="binding site" evidence="15">
    <location>
        <position position="529"/>
    </location>
    <ligand>
        <name>Mg(2+)</name>
        <dbReference type="ChEBI" id="CHEBI:18420"/>
        <note>shared with alpha subunit</note>
    </ligand>
</feature>
<dbReference type="FunFam" id="2.40.50.140:FF:000045">
    <property type="entry name" value="Phenylalanine--tRNA ligase beta subunit"/>
    <property type="match status" value="1"/>
</dbReference>
<name>A0A369KU82_9BACT</name>
<comment type="cofactor">
    <cofactor evidence="15">
        <name>Mg(2+)</name>
        <dbReference type="ChEBI" id="CHEBI:18420"/>
    </cofactor>
    <text evidence="15">Binds 2 magnesium ions per tetramer.</text>
</comment>
<evidence type="ECO:0000256" key="11">
    <source>
        <dbReference type="ARBA" id="ARBA00022884"/>
    </source>
</evidence>
<evidence type="ECO:0000256" key="10">
    <source>
        <dbReference type="ARBA" id="ARBA00022842"/>
    </source>
</evidence>
<dbReference type="InterPro" id="IPR036690">
    <property type="entry name" value="Fdx_antiC-bd_sf"/>
</dbReference>
<evidence type="ECO:0000259" key="18">
    <source>
        <dbReference type="PROSITE" id="PS51447"/>
    </source>
</evidence>
<keyword evidence="11 16" id="KW-0694">RNA-binding</keyword>
<keyword evidence="21" id="KW-1185">Reference proteome</keyword>
<evidence type="ECO:0000256" key="5">
    <source>
        <dbReference type="ARBA" id="ARBA00022555"/>
    </source>
</evidence>
<dbReference type="HAMAP" id="MF_00283">
    <property type="entry name" value="Phe_tRNA_synth_beta1"/>
    <property type="match status" value="1"/>
</dbReference>
<dbReference type="InterPro" id="IPR033714">
    <property type="entry name" value="tRNA_bind_bactPheRS"/>
</dbReference>
<dbReference type="AlphaFoldDB" id="A0A369KU82"/>
<dbReference type="Pfam" id="PF03484">
    <property type="entry name" value="B5"/>
    <property type="match status" value="1"/>
</dbReference>
<feature type="domain" description="TRNA-binding" evidence="17">
    <location>
        <begin position="56"/>
        <end position="169"/>
    </location>
</feature>
<comment type="caution">
    <text evidence="20">The sequence shown here is derived from an EMBL/GenBank/DDBJ whole genome shotgun (WGS) entry which is preliminary data.</text>
</comment>
<evidence type="ECO:0000256" key="15">
    <source>
        <dbReference type="HAMAP-Rule" id="MF_00283"/>
    </source>
</evidence>
<evidence type="ECO:0000313" key="20">
    <source>
        <dbReference type="EMBL" id="RDB35274.1"/>
    </source>
</evidence>
<dbReference type="InterPro" id="IPR005121">
    <property type="entry name" value="Fdx_antiC-bd"/>
</dbReference>
<comment type="catalytic activity">
    <reaction evidence="14 15">
        <text>tRNA(Phe) + L-phenylalanine + ATP = L-phenylalanyl-tRNA(Phe) + AMP + diphosphate + H(+)</text>
        <dbReference type="Rhea" id="RHEA:19413"/>
        <dbReference type="Rhea" id="RHEA-COMP:9668"/>
        <dbReference type="Rhea" id="RHEA-COMP:9699"/>
        <dbReference type="ChEBI" id="CHEBI:15378"/>
        <dbReference type="ChEBI" id="CHEBI:30616"/>
        <dbReference type="ChEBI" id="CHEBI:33019"/>
        <dbReference type="ChEBI" id="CHEBI:58095"/>
        <dbReference type="ChEBI" id="CHEBI:78442"/>
        <dbReference type="ChEBI" id="CHEBI:78531"/>
        <dbReference type="ChEBI" id="CHEBI:456215"/>
        <dbReference type="EC" id="6.1.1.20"/>
    </reaction>
</comment>
<sequence>MLASLKFVEKYISLPKIKTQTVLNNKQTEIETYNLEKITSLLTRQGFEVDSIRIHGENLESVVVGYIEKAEPHPNSSKLQICYVNVGESAPKQIVCGAQNARAGLYVAVALLGTKLPNNLEIKPSKIRDIDSFGMLCAREELGLPVNKELDGDGIWELHQECQGGVSIQKLAENVGNSVFAALNLTDVILELSITPNRPDMLSHVGVARELAAAFAYEGISFEQKEIYTNKTKISEEHIKQDVTHNNSVECGNILFAAENHLEAPAFFMALDGIQVAPSPAWLRNLLEALGQSSINNIVDISNYILLAHGQPSHAFDLEKITSENPNNKKLILRKAKPNEKFVGLDGKDRELHETDEVICDLKGTQGLLGVLGGEHSKVTNSTQKIIVEFANPHPVSVRHSSRRHSRQTDASFMFEKGIDAAARFHAAAEFYALLCETQSQTPIYCGSVHSLNKHNQPQVKIDFPQSKINFVESAQQRILGAHIIDYKEQLHILKSLGFGILNATQNSATIVVPSWRSMDVCGEADLVEEFIRVVGIDKVPSTPIIAPAVVNHDDSHFKIIEKLCSRTAALGYNEIMSLHFMRANDFEKLGLHSADALGTPITLLNPIIGDEPLLHTSLVPDLLRKVNRNLAYGNFSGQLFHSCRTFQNADVNGSLVFNNLNATQTAQPYNKLQDYHFSQGFTYTQEKSQAGRPVETPRLAGTLFGNKVEKTWQNKQEIPWSLHDIMCHVTEICKSINLEIFVKKISSTENEDNACYHPFANAFHPGRRVGFYLRTENNTEIAVGWAGELHPQTMRAYEIETVCLAFELNTALLIQYAQKPTNIAKRSIIIQKFPTIKRDFAFVLENSVTAQDLSAVVSNSLSSLIEKEIPAHLQSVNIFDIYKGKGIPENKQSVAFQVFLVPLEKTFTDKEIQKISLTIIEAIQHHLNGELRG</sequence>
<evidence type="ECO:0000256" key="13">
    <source>
        <dbReference type="ARBA" id="ARBA00023146"/>
    </source>
</evidence>
<keyword evidence="7 15" id="KW-0479">Metal-binding</keyword>
<evidence type="ECO:0000256" key="8">
    <source>
        <dbReference type="ARBA" id="ARBA00022741"/>
    </source>
</evidence>
<dbReference type="GO" id="GO:0006432">
    <property type="term" value="P:phenylalanyl-tRNA aminoacylation"/>
    <property type="evidence" value="ECO:0007669"/>
    <property type="project" value="UniProtKB-UniRule"/>
</dbReference>
<comment type="subcellular location">
    <subcellularLocation>
        <location evidence="1 15">Cytoplasm</location>
    </subcellularLocation>
</comment>
<comment type="subunit">
    <text evidence="3 15">Tetramer of two alpha and two beta subunits.</text>
</comment>
<dbReference type="InterPro" id="IPR002547">
    <property type="entry name" value="tRNA-bd_dom"/>
</dbReference>
<evidence type="ECO:0000256" key="14">
    <source>
        <dbReference type="ARBA" id="ARBA00049255"/>
    </source>
</evidence>
<keyword evidence="6 15" id="KW-0436">Ligase</keyword>
<gene>
    <name evidence="15 20" type="primary">pheT</name>
    <name evidence="20" type="ORF">DCC88_10965</name>
</gene>
<accession>A0A369KU82</accession>